<accession>A0A383THY7</accession>
<name>A0A383THY7_9LACT</name>
<reference evidence="2" key="1">
    <citation type="submission" date="2018-05" db="EMBL/GenBank/DDBJ databases">
        <authorList>
            <person name="Strepis N."/>
        </authorList>
    </citation>
    <scope>NUCLEOTIDE SEQUENCE [LARGE SCALE GENOMIC DNA]</scope>
</reference>
<protein>
    <submittedName>
        <fullName evidence="1">Uncharacterized protein</fullName>
    </submittedName>
</protein>
<evidence type="ECO:0000313" key="1">
    <source>
        <dbReference type="EMBL" id="SYZ79618.1"/>
    </source>
</evidence>
<organism evidence="1 2">
    <name type="scientific">Trichococcus shcherbakoviae</name>
    <dbReference type="NCBI Taxonomy" id="2094020"/>
    <lineage>
        <taxon>Bacteria</taxon>
        <taxon>Bacillati</taxon>
        <taxon>Bacillota</taxon>
        <taxon>Bacilli</taxon>
        <taxon>Lactobacillales</taxon>
        <taxon>Carnobacteriaceae</taxon>
        <taxon>Trichococcus</taxon>
    </lineage>
</organism>
<proteinExistence type="predicted"/>
<dbReference type="RefSeq" id="WP_147413864.1">
    <property type="nucleotide sequence ID" value="NZ_UNRR01000039.1"/>
</dbReference>
<dbReference type="AlphaFoldDB" id="A0A383THY7"/>
<gene>
    <name evidence="1" type="ORF">TART1_2491</name>
</gene>
<sequence length="94" mass="10928">MFSERTAWLDSSFSSGEARLALVKVPDFVFFPVTAASPEFGYQFYFFLRPRPAWPEEPAHGTIEMNKIKQHAITSNLADSVLFFHRIHYLVLFR</sequence>
<dbReference type="Proteomes" id="UP000262072">
    <property type="component" value="Unassembled WGS sequence"/>
</dbReference>
<dbReference type="EMBL" id="UNRR01000039">
    <property type="protein sequence ID" value="SYZ79618.1"/>
    <property type="molecule type" value="Genomic_DNA"/>
</dbReference>
<evidence type="ECO:0000313" key="2">
    <source>
        <dbReference type="Proteomes" id="UP000262072"/>
    </source>
</evidence>